<keyword evidence="1" id="KW-0560">Oxidoreductase</keyword>
<evidence type="ECO:0000256" key="1">
    <source>
        <dbReference type="ARBA" id="ARBA00023002"/>
    </source>
</evidence>
<accession>A0A9Q9AF69</accession>
<dbReference type="SUPFAM" id="SSF51735">
    <property type="entry name" value="NAD(P)-binding Rossmann-fold domains"/>
    <property type="match status" value="1"/>
</dbReference>
<gene>
    <name evidence="4" type="ORF">Slin15195_G013090</name>
</gene>
<dbReference type="InterPro" id="IPR001509">
    <property type="entry name" value="Epimerase_deHydtase"/>
</dbReference>
<keyword evidence="5" id="KW-1185">Reference proteome</keyword>
<organism evidence="4 5">
    <name type="scientific">Septoria linicola</name>
    <dbReference type="NCBI Taxonomy" id="215465"/>
    <lineage>
        <taxon>Eukaryota</taxon>
        <taxon>Fungi</taxon>
        <taxon>Dikarya</taxon>
        <taxon>Ascomycota</taxon>
        <taxon>Pezizomycotina</taxon>
        <taxon>Dothideomycetes</taxon>
        <taxon>Dothideomycetidae</taxon>
        <taxon>Mycosphaerellales</taxon>
        <taxon>Mycosphaerellaceae</taxon>
        <taxon>Septoria</taxon>
    </lineage>
</organism>
<evidence type="ECO:0000259" key="3">
    <source>
        <dbReference type="Pfam" id="PF01370"/>
    </source>
</evidence>
<evidence type="ECO:0000256" key="2">
    <source>
        <dbReference type="ARBA" id="ARBA00023445"/>
    </source>
</evidence>
<evidence type="ECO:0000313" key="5">
    <source>
        <dbReference type="Proteomes" id="UP001056384"/>
    </source>
</evidence>
<evidence type="ECO:0000313" key="4">
    <source>
        <dbReference type="EMBL" id="USW47990.1"/>
    </source>
</evidence>
<dbReference type="Pfam" id="PF01370">
    <property type="entry name" value="Epimerase"/>
    <property type="match status" value="1"/>
</dbReference>
<dbReference type="EMBL" id="CP099418">
    <property type="protein sequence ID" value="USW47990.1"/>
    <property type="molecule type" value="Genomic_DNA"/>
</dbReference>
<name>A0A9Q9AF69_9PEZI</name>
<dbReference type="OrthoDB" id="2735536at2759"/>
<feature type="domain" description="NAD-dependent epimerase/dehydratase" evidence="3">
    <location>
        <begin position="14"/>
        <end position="276"/>
    </location>
</feature>
<dbReference type="Proteomes" id="UP001056384">
    <property type="component" value="Chromosome 1"/>
</dbReference>
<dbReference type="InterPro" id="IPR036291">
    <property type="entry name" value="NAD(P)-bd_dom_sf"/>
</dbReference>
<dbReference type="InterPro" id="IPR050425">
    <property type="entry name" value="NAD(P)_dehydrat-like"/>
</dbReference>
<dbReference type="AlphaFoldDB" id="A0A9Q9AF69"/>
<sequence length="345" mass="37012">MTANNKAIPVGSLVLVTGINGYIASHVADQLLKRGYRVRGTARSTEKLNAIVKTLKARTPGAVVEGVVIEDMQADGAFAQAVQDAAGVIHVASDLSLSPDPNKVIPATIAGLKNALDAAAASATVKKVVYTSSVVTLPQVKTGSPGQISASDWNAESVKQAWAPPPYEADRMLAVYGASKVESEQFAWKYVQEKKLHFVFNTVLPAIVCGPVLEGANKSSAAFIEGLHSGDQGSTDLIRRLLEMSTWHVDVEDTALLHVAALLEEDVKDERILAIGETCTYREVIEALKKIDPSKIDYAEPANEDRNIVAVDTSRTVEILKRYGRPGITSLVETLSKQLSNKVQV</sequence>
<dbReference type="Gene3D" id="3.40.50.720">
    <property type="entry name" value="NAD(P)-binding Rossmann-like Domain"/>
    <property type="match status" value="1"/>
</dbReference>
<comment type="similarity">
    <text evidence="2">Belongs to the NAD(P)-dependent epimerase/dehydratase family. Dihydroflavonol-4-reductase subfamily.</text>
</comment>
<proteinExistence type="inferred from homology"/>
<protein>
    <submittedName>
        <fullName evidence="4">NAD-dependent epimerase/dehydratase, NAD(P)-binding domain superfamily</fullName>
    </submittedName>
</protein>
<dbReference type="PANTHER" id="PTHR10366">
    <property type="entry name" value="NAD DEPENDENT EPIMERASE/DEHYDRATASE"/>
    <property type="match status" value="1"/>
</dbReference>
<dbReference type="PANTHER" id="PTHR10366:SF562">
    <property type="entry name" value="ALDEHYDE REDUCTASE II (AFU_ORTHOLOGUE AFUA_1G11360)"/>
    <property type="match status" value="1"/>
</dbReference>
<reference evidence="4" key="1">
    <citation type="submission" date="2022-06" db="EMBL/GenBank/DDBJ databases">
        <title>Complete genome sequences of two strains of the flax pathogen Septoria linicola.</title>
        <authorList>
            <person name="Lapalu N."/>
            <person name="Simon A."/>
            <person name="Demenou B."/>
            <person name="Paumier D."/>
            <person name="Guillot M.-P."/>
            <person name="Gout L."/>
            <person name="Valade R."/>
        </authorList>
    </citation>
    <scope>NUCLEOTIDE SEQUENCE</scope>
    <source>
        <strain evidence="4">SE15195</strain>
    </source>
</reference>
<dbReference type="GO" id="GO:0016616">
    <property type="term" value="F:oxidoreductase activity, acting on the CH-OH group of donors, NAD or NADP as acceptor"/>
    <property type="evidence" value="ECO:0007669"/>
    <property type="project" value="TreeGrafter"/>
</dbReference>